<dbReference type="OrthoDB" id="9792858at2"/>
<dbReference type="AlphaFoldDB" id="A0A225MQK1"/>
<feature type="domain" description="Flavin reductase like" evidence="3">
    <location>
        <begin position="14"/>
        <end position="157"/>
    </location>
</feature>
<dbReference type="Proteomes" id="UP000214603">
    <property type="component" value="Unassembled WGS sequence"/>
</dbReference>
<name>A0A225MQK1_9BURK</name>
<dbReference type="PANTHER" id="PTHR30466:SF11">
    <property type="entry name" value="FLAVIN-DEPENDENT MONOOXYGENASE, REDUCTASE SUBUNIT HSAB"/>
    <property type="match status" value="1"/>
</dbReference>
<dbReference type="SMART" id="SM00903">
    <property type="entry name" value="Flavin_Reduct"/>
    <property type="match status" value="1"/>
</dbReference>
<keyword evidence="5" id="KW-1185">Reference proteome</keyword>
<gene>
    <name evidence="4" type="ORF">CEY11_07700</name>
</gene>
<evidence type="ECO:0000259" key="3">
    <source>
        <dbReference type="SMART" id="SM00903"/>
    </source>
</evidence>
<dbReference type="RefSeq" id="WP_088602808.1">
    <property type="nucleotide sequence ID" value="NZ_NJIH01000004.1"/>
</dbReference>
<dbReference type="SUPFAM" id="SSF50475">
    <property type="entry name" value="FMN-binding split barrel"/>
    <property type="match status" value="1"/>
</dbReference>
<dbReference type="GO" id="GO:0004497">
    <property type="term" value="F:monooxygenase activity"/>
    <property type="evidence" value="ECO:0007669"/>
    <property type="project" value="UniProtKB-KW"/>
</dbReference>
<protein>
    <submittedName>
        <fullName evidence="4">Nitrilotriacetate monooxygenase</fullName>
    </submittedName>
</protein>
<reference evidence="5" key="1">
    <citation type="submission" date="2017-06" db="EMBL/GenBank/DDBJ databases">
        <title>Herbaspirillum phytohormonus sp. nov., isolated from the root nodule of Robinia pseudoacacia in lead-zinc mine.</title>
        <authorList>
            <person name="Fan M."/>
            <person name="Lin Y."/>
        </authorList>
    </citation>
    <scope>NUCLEOTIDE SEQUENCE [LARGE SCALE GENOMIC DNA]</scope>
    <source>
        <strain evidence="5">SC-089</strain>
    </source>
</reference>
<dbReference type="GO" id="GO:0042602">
    <property type="term" value="F:riboflavin reductase (NADPH) activity"/>
    <property type="evidence" value="ECO:0007669"/>
    <property type="project" value="TreeGrafter"/>
</dbReference>
<comment type="caution">
    <text evidence="4">The sequence shown here is derived from an EMBL/GenBank/DDBJ whole genome shotgun (WGS) entry which is preliminary data.</text>
</comment>
<dbReference type="Gene3D" id="2.30.110.10">
    <property type="entry name" value="Electron Transport, Fmn-binding Protein, Chain A"/>
    <property type="match status" value="1"/>
</dbReference>
<keyword evidence="2" id="KW-0560">Oxidoreductase</keyword>
<sequence length="182" mass="19532">MSAVHDPKQFRGALGAFATGITVVTARSPNGQDFGLTATSFNSVSLDPPMILWSLDRGSSNAEAFSKVDAFAIHVLAADQEHICKQFSTKGIDRFAGIDCTRGQAGMPLITDCAAVFECRIAHRYDGGDHIIIVGEVLSYVATHKSPLIFYRGKICGPFQAAEPAVINRSPAPSRFQEPAYA</sequence>
<evidence type="ECO:0000313" key="4">
    <source>
        <dbReference type="EMBL" id="OWT61721.1"/>
    </source>
</evidence>
<evidence type="ECO:0000256" key="1">
    <source>
        <dbReference type="ARBA" id="ARBA00008898"/>
    </source>
</evidence>
<dbReference type="Pfam" id="PF01613">
    <property type="entry name" value="Flavin_Reduct"/>
    <property type="match status" value="1"/>
</dbReference>
<dbReference type="EMBL" id="NJIH01000004">
    <property type="protein sequence ID" value="OWT61721.1"/>
    <property type="molecule type" value="Genomic_DNA"/>
</dbReference>
<dbReference type="GO" id="GO:0010181">
    <property type="term" value="F:FMN binding"/>
    <property type="evidence" value="ECO:0007669"/>
    <property type="project" value="InterPro"/>
</dbReference>
<evidence type="ECO:0000313" key="5">
    <source>
        <dbReference type="Proteomes" id="UP000214603"/>
    </source>
</evidence>
<accession>A0A225MQK1</accession>
<evidence type="ECO:0000256" key="2">
    <source>
        <dbReference type="ARBA" id="ARBA00023002"/>
    </source>
</evidence>
<comment type="similarity">
    <text evidence="1">Belongs to the non-flavoprotein flavin reductase family.</text>
</comment>
<keyword evidence="4" id="KW-0503">Monooxygenase</keyword>
<dbReference type="InterPro" id="IPR012349">
    <property type="entry name" value="Split_barrel_FMN-bd"/>
</dbReference>
<dbReference type="PANTHER" id="PTHR30466">
    <property type="entry name" value="FLAVIN REDUCTASE"/>
    <property type="match status" value="1"/>
</dbReference>
<organism evidence="4 5">
    <name type="scientific">Candidimonas nitroreducens</name>
    <dbReference type="NCBI Taxonomy" id="683354"/>
    <lineage>
        <taxon>Bacteria</taxon>
        <taxon>Pseudomonadati</taxon>
        <taxon>Pseudomonadota</taxon>
        <taxon>Betaproteobacteria</taxon>
        <taxon>Burkholderiales</taxon>
        <taxon>Alcaligenaceae</taxon>
        <taxon>Candidimonas</taxon>
    </lineage>
</organism>
<proteinExistence type="inferred from homology"/>
<dbReference type="InterPro" id="IPR002563">
    <property type="entry name" value="Flavin_Rdtase-like_dom"/>
</dbReference>
<dbReference type="InterPro" id="IPR050268">
    <property type="entry name" value="NADH-dep_flavin_reductase"/>
</dbReference>